<dbReference type="OrthoDB" id="25402at2759"/>
<evidence type="ECO:0000313" key="1">
    <source>
        <dbReference type="EMBL" id="KFM63796.1"/>
    </source>
</evidence>
<organism evidence="1 2">
    <name type="scientific">Stegodyphus mimosarum</name>
    <name type="common">African social velvet spider</name>
    <dbReference type="NCBI Taxonomy" id="407821"/>
    <lineage>
        <taxon>Eukaryota</taxon>
        <taxon>Metazoa</taxon>
        <taxon>Ecdysozoa</taxon>
        <taxon>Arthropoda</taxon>
        <taxon>Chelicerata</taxon>
        <taxon>Arachnida</taxon>
        <taxon>Araneae</taxon>
        <taxon>Araneomorphae</taxon>
        <taxon>Entelegynae</taxon>
        <taxon>Eresoidea</taxon>
        <taxon>Eresidae</taxon>
        <taxon>Stegodyphus</taxon>
    </lineage>
</organism>
<accession>A0A087TFA7</accession>
<protein>
    <submittedName>
        <fullName evidence="1">Uncharacterized protein</fullName>
    </submittedName>
</protein>
<dbReference type="Gene3D" id="3.30.420.10">
    <property type="entry name" value="Ribonuclease H-like superfamily/Ribonuclease H"/>
    <property type="match status" value="1"/>
</dbReference>
<dbReference type="AlphaFoldDB" id="A0A087TFA7"/>
<dbReference type="GO" id="GO:0003676">
    <property type="term" value="F:nucleic acid binding"/>
    <property type="evidence" value="ECO:0007669"/>
    <property type="project" value="InterPro"/>
</dbReference>
<evidence type="ECO:0000313" key="2">
    <source>
        <dbReference type="Proteomes" id="UP000054359"/>
    </source>
</evidence>
<dbReference type="InterPro" id="IPR036397">
    <property type="entry name" value="RNaseH_sf"/>
</dbReference>
<keyword evidence="2" id="KW-1185">Reference proteome</keyword>
<feature type="non-terminal residue" evidence="1">
    <location>
        <position position="127"/>
    </location>
</feature>
<proteinExistence type="predicted"/>
<reference evidence="1 2" key="1">
    <citation type="submission" date="2013-11" db="EMBL/GenBank/DDBJ databases">
        <title>Genome sequencing of Stegodyphus mimosarum.</title>
        <authorList>
            <person name="Bechsgaard J."/>
        </authorList>
    </citation>
    <scope>NUCLEOTIDE SEQUENCE [LARGE SCALE GENOMIC DNA]</scope>
</reference>
<dbReference type="EMBL" id="KK114965">
    <property type="protein sequence ID" value="KFM63796.1"/>
    <property type="molecule type" value="Genomic_DNA"/>
</dbReference>
<name>A0A087TFA7_STEMI</name>
<gene>
    <name evidence="1" type="ORF">X975_18991</name>
</gene>
<dbReference type="Proteomes" id="UP000054359">
    <property type="component" value="Unassembled WGS sequence"/>
</dbReference>
<sequence>MNPASFLKQMPTVFVPGEDGASGPNQPTAVTPGVMVCGTISYDSRSSLVILRTSLIAQYVDTTLRQVTLPFMARYPGARPHTALISLDCLRAVDTLRWLARSPDLHQSNMFGTCSAQVVAYSQLEEL</sequence>